<dbReference type="SMART" id="SM00825">
    <property type="entry name" value="PKS_KS"/>
    <property type="match status" value="1"/>
</dbReference>
<dbReference type="OrthoDB" id="9778690at2"/>
<proteinExistence type="predicted"/>
<dbReference type="InterPro" id="IPR036736">
    <property type="entry name" value="ACP-like_sf"/>
</dbReference>
<evidence type="ECO:0000259" key="5">
    <source>
        <dbReference type="PROSITE" id="PS50075"/>
    </source>
</evidence>
<dbReference type="InterPro" id="IPR020841">
    <property type="entry name" value="PKS_Beta-ketoAc_synthase_dom"/>
</dbReference>
<dbReference type="PROSITE" id="PS00012">
    <property type="entry name" value="PHOSPHOPANTETHEINE"/>
    <property type="match status" value="1"/>
</dbReference>
<evidence type="ECO:0000313" key="8">
    <source>
        <dbReference type="Proteomes" id="UP000301309"/>
    </source>
</evidence>
<dbReference type="PROSITE" id="PS50075">
    <property type="entry name" value="CARRIER"/>
    <property type="match status" value="1"/>
</dbReference>
<evidence type="ECO:0000256" key="2">
    <source>
        <dbReference type="ARBA" id="ARBA00022553"/>
    </source>
</evidence>
<evidence type="ECO:0000256" key="1">
    <source>
        <dbReference type="ARBA" id="ARBA00022450"/>
    </source>
</evidence>
<keyword evidence="1" id="KW-0596">Phosphopantetheine</keyword>
<evidence type="ECO:0000259" key="6">
    <source>
        <dbReference type="PROSITE" id="PS52004"/>
    </source>
</evidence>
<dbReference type="SMART" id="SM00822">
    <property type="entry name" value="PKS_KR"/>
    <property type="match status" value="1"/>
</dbReference>
<dbReference type="Pfam" id="PF08659">
    <property type="entry name" value="KR"/>
    <property type="match status" value="1"/>
</dbReference>
<dbReference type="InterPro" id="IPR036291">
    <property type="entry name" value="NAD(P)-bd_dom_sf"/>
</dbReference>
<dbReference type="GO" id="GO:0004315">
    <property type="term" value="F:3-oxoacyl-[acyl-carrier-protein] synthase activity"/>
    <property type="evidence" value="ECO:0007669"/>
    <property type="project" value="InterPro"/>
</dbReference>
<dbReference type="PROSITE" id="PS00606">
    <property type="entry name" value="KS3_1"/>
    <property type="match status" value="1"/>
</dbReference>
<dbReference type="InterPro" id="IPR020806">
    <property type="entry name" value="PKS_PP-bd"/>
</dbReference>
<keyword evidence="2" id="KW-0597">Phosphoprotein</keyword>
<dbReference type="SUPFAM" id="SSF47336">
    <property type="entry name" value="ACP-like"/>
    <property type="match status" value="1"/>
</dbReference>
<keyword evidence="3" id="KW-0808">Transferase</keyword>
<dbReference type="SMART" id="SM01294">
    <property type="entry name" value="PKS_PP_betabranch"/>
    <property type="match status" value="1"/>
</dbReference>
<dbReference type="Proteomes" id="UP000301309">
    <property type="component" value="Unassembled WGS sequence"/>
</dbReference>
<dbReference type="InterPro" id="IPR013968">
    <property type="entry name" value="PKS_KR"/>
</dbReference>
<dbReference type="InterPro" id="IPR018201">
    <property type="entry name" value="Ketoacyl_synth_AS"/>
</dbReference>
<dbReference type="InterPro" id="IPR014030">
    <property type="entry name" value="Ketoacyl_synth_N"/>
</dbReference>
<reference evidence="7 8" key="1">
    <citation type="journal article" date="2020" name="Int. J. Syst. Evol. Microbiol.">
        <title>Reclassification of Streptomyces castelarensis and Streptomyces sporoclivatus as later heterotypic synonyms of Streptomyces antimycoticus.</title>
        <authorList>
            <person name="Komaki H."/>
            <person name="Tamura T."/>
        </authorList>
    </citation>
    <scope>NUCLEOTIDE SEQUENCE [LARGE SCALE GENOMIC DNA]</scope>
    <source>
        <strain evidence="7 8">NBRC 13459</strain>
    </source>
</reference>
<dbReference type="InterPro" id="IPR057326">
    <property type="entry name" value="KR_dom"/>
</dbReference>
<dbReference type="GO" id="GO:0031177">
    <property type="term" value="F:phosphopantetheine binding"/>
    <property type="evidence" value="ECO:0007669"/>
    <property type="project" value="InterPro"/>
</dbReference>
<gene>
    <name evidence="7" type="ORF">SVIO_107010</name>
</gene>
<dbReference type="Gene3D" id="1.10.1200.10">
    <property type="entry name" value="ACP-like"/>
    <property type="match status" value="1"/>
</dbReference>
<keyword evidence="8" id="KW-1185">Reference proteome</keyword>
<protein>
    <submittedName>
        <fullName evidence="7">Uncharacterized protein</fullName>
    </submittedName>
</protein>
<dbReference type="GO" id="GO:0006633">
    <property type="term" value="P:fatty acid biosynthetic process"/>
    <property type="evidence" value="ECO:0007669"/>
    <property type="project" value="InterPro"/>
</dbReference>
<evidence type="ECO:0000256" key="4">
    <source>
        <dbReference type="ARBA" id="ARBA00023268"/>
    </source>
</evidence>
<dbReference type="InterPro" id="IPR006162">
    <property type="entry name" value="Ppantetheine_attach_site"/>
</dbReference>
<dbReference type="PANTHER" id="PTHR43775">
    <property type="entry name" value="FATTY ACID SYNTHASE"/>
    <property type="match status" value="1"/>
</dbReference>
<dbReference type="Pfam" id="PF00550">
    <property type="entry name" value="PP-binding"/>
    <property type="match status" value="1"/>
</dbReference>
<dbReference type="InterPro" id="IPR016039">
    <property type="entry name" value="Thiolase-like"/>
</dbReference>
<dbReference type="AlphaFoldDB" id="A0A4D4LNR8"/>
<sequence>MSDRDAAAAVLEGVPAQFPLAGVVHAAGVLDDATVESLSPERLAVVLRAKVDAAWHLHELTQGLDLGLFVVYSSAAATLGSAGQGSYAAANAALDALVQQRRSAGLAGHSLAWGLWAQRSGMTGTLDEADLARMSRAGLQALSDEEGLALFDAAVRLDRPLVVVARLDVAAMRASGVDSRLLRGLVGGSARRAAASVSAHGGELAGRLAALPVEERHSAVLELVRTQAATVLGHATVGGVDADAAFRDLGFDSLTAVELRNRLASATDLRLPATLVFDYPTASVLAEFVLAELLGTGTEATDVALVAPVVEEPIAIVGMGCRFPGGVDSPEALWELLAAGGEGVAEFPSDRGWDVDGLYDPEGLRAGTSYTKHGGFLLGAAEFDAGFFGISPREAVGMDPQQRIVLETAWEALERAGIVPDSLRGSATGVYLGLMYHDYATQTALNPAESEGFGSTGNSGSVASGRIAYTLGLEGPAVTVDTACSSSLVTVHLAAQALRSGECSLALAGGVTVMATPGVFTEFSRQGGLAADGRCKPFADAADGTSWGEGAGVLVLERLSDARRRGHQVLAVLRGSAVNQDGASNGLTAPNGPSSSG</sequence>
<feature type="domain" description="Ketosynthase family 3 (KS3)" evidence="6">
    <location>
        <begin position="311"/>
        <end position="597"/>
    </location>
</feature>
<comment type="caution">
    <text evidence="7">The sequence shown here is derived from an EMBL/GenBank/DDBJ whole genome shotgun (WGS) entry which is preliminary data.</text>
</comment>
<dbReference type="SUPFAM" id="SSF53901">
    <property type="entry name" value="Thiolase-like"/>
    <property type="match status" value="1"/>
</dbReference>
<dbReference type="InterPro" id="IPR009081">
    <property type="entry name" value="PP-bd_ACP"/>
</dbReference>
<name>A0A4D4LNR8_STRVO</name>
<dbReference type="GO" id="GO:0004312">
    <property type="term" value="F:fatty acid synthase activity"/>
    <property type="evidence" value="ECO:0007669"/>
    <property type="project" value="TreeGrafter"/>
</dbReference>
<accession>A0A4D4LNR8</accession>
<dbReference type="Gene3D" id="3.40.47.10">
    <property type="match status" value="1"/>
</dbReference>
<dbReference type="SUPFAM" id="SSF51735">
    <property type="entry name" value="NAD(P)-binding Rossmann-fold domains"/>
    <property type="match status" value="1"/>
</dbReference>
<keyword evidence="4" id="KW-0511">Multifunctional enzyme</keyword>
<dbReference type="SMART" id="SM00823">
    <property type="entry name" value="PKS_PP"/>
    <property type="match status" value="1"/>
</dbReference>
<dbReference type="InterPro" id="IPR050091">
    <property type="entry name" value="PKS_NRPS_Biosynth_Enz"/>
</dbReference>
<dbReference type="Gene3D" id="3.40.50.720">
    <property type="entry name" value="NAD(P)-binding Rossmann-like Domain"/>
    <property type="match status" value="1"/>
</dbReference>
<feature type="domain" description="Carrier" evidence="5">
    <location>
        <begin position="218"/>
        <end position="293"/>
    </location>
</feature>
<dbReference type="Pfam" id="PF00109">
    <property type="entry name" value="ketoacyl-synt"/>
    <property type="match status" value="1"/>
</dbReference>
<dbReference type="CDD" id="cd00833">
    <property type="entry name" value="PKS"/>
    <property type="match status" value="1"/>
</dbReference>
<evidence type="ECO:0000256" key="3">
    <source>
        <dbReference type="ARBA" id="ARBA00022679"/>
    </source>
</evidence>
<dbReference type="GO" id="GO:0017000">
    <property type="term" value="P:antibiotic biosynthetic process"/>
    <property type="evidence" value="ECO:0007669"/>
    <property type="project" value="UniProtKB-ARBA"/>
</dbReference>
<dbReference type="FunFam" id="1.10.1200.10:FF:000007">
    <property type="entry name" value="Probable polyketide synthase pks17"/>
    <property type="match status" value="1"/>
</dbReference>
<evidence type="ECO:0000313" key="7">
    <source>
        <dbReference type="EMBL" id="GDY60078.1"/>
    </source>
</evidence>
<dbReference type="PROSITE" id="PS52004">
    <property type="entry name" value="KS3_2"/>
    <property type="match status" value="1"/>
</dbReference>
<organism evidence="7 8">
    <name type="scientific">Streptomyces violaceusniger</name>
    <dbReference type="NCBI Taxonomy" id="68280"/>
    <lineage>
        <taxon>Bacteria</taxon>
        <taxon>Bacillati</taxon>
        <taxon>Actinomycetota</taxon>
        <taxon>Actinomycetes</taxon>
        <taxon>Kitasatosporales</taxon>
        <taxon>Streptomycetaceae</taxon>
        <taxon>Streptomyces</taxon>
        <taxon>Streptomyces violaceusniger group</taxon>
    </lineage>
</organism>
<dbReference type="PANTHER" id="PTHR43775:SF51">
    <property type="entry name" value="INACTIVE PHENOLPHTHIOCEROL SYNTHESIS POLYKETIDE SYNTHASE TYPE I PKS1-RELATED"/>
    <property type="match status" value="1"/>
</dbReference>
<dbReference type="EMBL" id="BJHW01000002">
    <property type="protein sequence ID" value="GDY60078.1"/>
    <property type="molecule type" value="Genomic_DNA"/>
</dbReference>